<dbReference type="Gene3D" id="1.25.10.10">
    <property type="entry name" value="Leucine-rich Repeat Variant"/>
    <property type="match status" value="1"/>
</dbReference>
<reference evidence="7 8" key="1">
    <citation type="submission" date="2024-04" db="EMBL/GenBank/DDBJ databases">
        <authorList>
            <consortium name="Genoscope - CEA"/>
            <person name="William W."/>
        </authorList>
    </citation>
    <scope>NUCLEOTIDE SEQUENCE [LARGE SCALE GENOMIC DNA]</scope>
</reference>
<dbReference type="InterPro" id="IPR014767">
    <property type="entry name" value="DAD_dom"/>
</dbReference>
<dbReference type="InterPro" id="IPR043592">
    <property type="entry name" value="FMNL_animal"/>
</dbReference>
<dbReference type="PROSITE" id="PS51231">
    <property type="entry name" value="DAD"/>
    <property type="match status" value="1"/>
</dbReference>
<dbReference type="InterPro" id="IPR010472">
    <property type="entry name" value="FH3_dom"/>
</dbReference>
<comment type="caution">
    <text evidence="7">The sequence shown here is derived from an EMBL/GenBank/DDBJ whole genome shotgun (WGS) entry which is preliminary data.</text>
</comment>
<feature type="domain" description="GBD/FH3" evidence="5">
    <location>
        <begin position="39"/>
        <end position="475"/>
    </location>
</feature>
<dbReference type="InterPro" id="IPR042201">
    <property type="entry name" value="FH2_Formin_sf"/>
</dbReference>
<dbReference type="Proteomes" id="UP001497497">
    <property type="component" value="Unassembled WGS sequence"/>
</dbReference>
<organism evidence="7 8">
    <name type="scientific">Lymnaea stagnalis</name>
    <name type="common">Great pond snail</name>
    <name type="synonym">Helix stagnalis</name>
    <dbReference type="NCBI Taxonomy" id="6523"/>
    <lineage>
        <taxon>Eukaryota</taxon>
        <taxon>Metazoa</taxon>
        <taxon>Spiralia</taxon>
        <taxon>Lophotrochozoa</taxon>
        <taxon>Mollusca</taxon>
        <taxon>Gastropoda</taxon>
        <taxon>Heterobranchia</taxon>
        <taxon>Euthyneura</taxon>
        <taxon>Panpulmonata</taxon>
        <taxon>Hygrophila</taxon>
        <taxon>Lymnaeoidea</taxon>
        <taxon>Lymnaeidae</taxon>
        <taxon>Lymnaea</taxon>
    </lineage>
</organism>
<dbReference type="SMART" id="SM01140">
    <property type="entry name" value="Drf_GBD"/>
    <property type="match status" value="1"/>
</dbReference>
<evidence type="ECO:0000313" key="7">
    <source>
        <dbReference type="EMBL" id="CAL1535846.1"/>
    </source>
</evidence>
<dbReference type="PANTHER" id="PTHR45857:SF4">
    <property type="entry name" value="FORMIN-LIKE PROTEIN"/>
    <property type="match status" value="1"/>
</dbReference>
<dbReference type="SUPFAM" id="SSF48371">
    <property type="entry name" value="ARM repeat"/>
    <property type="match status" value="1"/>
</dbReference>
<gene>
    <name evidence="7" type="ORF">GSLYS_00009806001</name>
</gene>
<dbReference type="PROSITE" id="PS51444">
    <property type="entry name" value="FH2"/>
    <property type="match status" value="1"/>
</dbReference>
<dbReference type="Pfam" id="PF02181">
    <property type="entry name" value="FH2"/>
    <property type="match status" value="1"/>
</dbReference>
<feature type="coiled-coil region" evidence="2">
    <location>
        <begin position="955"/>
        <end position="982"/>
    </location>
</feature>
<feature type="compositionally biased region" description="Basic and acidic residues" evidence="3">
    <location>
        <begin position="10"/>
        <end position="21"/>
    </location>
</feature>
<dbReference type="GO" id="GO:0031267">
    <property type="term" value="F:small GTPase binding"/>
    <property type="evidence" value="ECO:0007669"/>
    <property type="project" value="InterPro"/>
</dbReference>
<dbReference type="GO" id="GO:0008017">
    <property type="term" value="F:microtubule binding"/>
    <property type="evidence" value="ECO:0007669"/>
    <property type="project" value="InterPro"/>
</dbReference>
<dbReference type="SUPFAM" id="SSF101447">
    <property type="entry name" value="Formin homology 2 domain (FH2 domain)"/>
    <property type="match status" value="1"/>
</dbReference>
<evidence type="ECO:0000259" key="4">
    <source>
        <dbReference type="PROSITE" id="PS51231"/>
    </source>
</evidence>
<feature type="compositionally biased region" description="Pro residues" evidence="3">
    <location>
        <begin position="515"/>
        <end position="544"/>
    </location>
</feature>
<dbReference type="InterPro" id="IPR015425">
    <property type="entry name" value="FH2_Formin"/>
</dbReference>
<feature type="compositionally biased region" description="Low complexity" evidence="3">
    <location>
        <begin position="497"/>
        <end position="514"/>
    </location>
</feature>
<evidence type="ECO:0000313" key="8">
    <source>
        <dbReference type="Proteomes" id="UP001497497"/>
    </source>
</evidence>
<dbReference type="PROSITE" id="PS51232">
    <property type="entry name" value="GBD_FH3"/>
    <property type="match status" value="1"/>
</dbReference>
<dbReference type="Gene3D" id="1.20.58.2220">
    <property type="entry name" value="Formin, FH2 domain"/>
    <property type="match status" value="1"/>
</dbReference>
<evidence type="ECO:0000259" key="5">
    <source>
        <dbReference type="PROSITE" id="PS51232"/>
    </source>
</evidence>
<feature type="domain" description="DAD" evidence="4">
    <location>
        <begin position="982"/>
        <end position="1015"/>
    </location>
</feature>
<dbReference type="AlphaFoldDB" id="A0AAV2HP66"/>
<proteinExistence type="inferred from homology"/>
<dbReference type="PANTHER" id="PTHR45857">
    <property type="entry name" value="FORMIN-LIKE PROTEIN"/>
    <property type="match status" value="1"/>
</dbReference>
<keyword evidence="8" id="KW-1185">Reference proteome</keyword>
<dbReference type="EMBL" id="CAXITT010000212">
    <property type="protein sequence ID" value="CAL1535846.1"/>
    <property type="molecule type" value="Genomic_DNA"/>
</dbReference>
<dbReference type="PRINTS" id="PR00828">
    <property type="entry name" value="FORMIN"/>
</dbReference>
<dbReference type="InterPro" id="IPR001265">
    <property type="entry name" value="Formin_Cappuccino_subfam"/>
</dbReference>
<keyword evidence="2" id="KW-0175">Coiled coil</keyword>
<dbReference type="Pfam" id="PF06371">
    <property type="entry name" value="Drf_GBD"/>
    <property type="match status" value="2"/>
</dbReference>
<comment type="similarity">
    <text evidence="1">Belongs to the formin homology family.</text>
</comment>
<feature type="region of interest" description="Disordered" evidence="3">
    <location>
        <begin position="1"/>
        <end position="43"/>
    </location>
</feature>
<dbReference type="GO" id="GO:0051015">
    <property type="term" value="F:actin filament binding"/>
    <property type="evidence" value="ECO:0007669"/>
    <property type="project" value="TreeGrafter"/>
</dbReference>
<evidence type="ECO:0000256" key="2">
    <source>
        <dbReference type="SAM" id="Coils"/>
    </source>
</evidence>
<dbReference type="GO" id="GO:0008360">
    <property type="term" value="P:regulation of cell shape"/>
    <property type="evidence" value="ECO:0007669"/>
    <property type="project" value="TreeGrafter"/>
</dbReference>
<protein>
    <recommendedName>
        <fullName evidence="9">Formin-like protein</fullName>
    </recommendedName>
</protein>
<dbReference type="CDD" id="cd16076">
    <property type="entry name" value="TSPcc"/>
    <property type="match status" value="1"/>
</dbReference>
<dbReference type="GO" id="GO:0045010">
    <property type="term" value="P:actin nucleation"/>
    <property type="evidence" value="ECO:0007669"/>
    <property type="project" value="InterPro"/>
</dbReference>
<evidence type="ECO:0000259" key="6">
    <source>
        <dbReference type="PROSITE" id="PS51444"/>
    </source>
</evidence>
<dbReference type="Pfam" id="PF06367">
    <property type="entry name" value="Drf_FH3"/>
    <property type="match status" value="1"/>
</dbReference>
<dbReference type="SMART" id="SM00498">
    <property type="entry name" value="FH2"/>
    <property type="match status" value="1"/>
</dbReference>
<evidence type="ECO:0008006" key="9">
    <source>
        <dbReference type="Google" id="ProtNLM"/>
    </source>
</evidence>
<dbReference type="GO" id="GO:0005829">
    <property type="term" value="C:cytosol"/>
    <property type="evidence" value="ECO:0007669"/>
    <property type="project" value="TreeGrafter"/>
</dbReference>
<dbReference type="InterPro" id="IPR014768">
    <property type="entry name" value="GBD/FH3_dom"/>
</dbReference>
<dbReference type="InterPro" id="IPR011989">
    <property type="entry name" value="ARM-like"/>
</dbReference>
<dbReference type="InterPro" id="IPR010473">
    <property type="entry name" value="GTPase-bd"/>
</dbReference>
<evidence type="ECO:0000256" key="3">
    <source>
        <dbReference type="SAM" id="MobiDB-lite"/>
    </source>
</evidence>
<feature type="coiled-coil region" evidence="2">
    <location>
        <begin position="835"/>
        <end position="893"/>
    </location>
</feature>
<name>A0AAV2HP66_LYMST</name>
<dbReference type="GO" id="GO:0016477">
    <property type="term" value="P:cell migration"/>
    <property type="evidence" value="ECO:0007669"/>
    <property type="project" value="TreeGrafter"/>
</dbReference>
<feature type="coiled-coil region" evidence="2">
    <location>
        <begin position="401"/>
        <end position="467"/>
    </location>
</feature>
<feature type="region of interest" description="Disordered" evidence="3">
    <location>
        <begin position="493"/>
        <end position="549"/>
    </location>
</feature>
<dbReference type="InterPro" id="IPR016024">
    <property type="entry name" value="ARM-type_fold"/>
</dbReference>
<accession>A0AAV2HP66</accession>
<dbReference type="GO" id="GO:0005884">
    <property type="term" value="C:actin filament"/>
    <property type="evidence" value="ECO:0007669"/>
    <property type="project" value="InterPro"/>
</dbReference>
<feature type="domain" description="FH2" evidence="6">
    <location>
        <begin position="553"/>
        <end position="950"/>
    </location>
</feature>
<dbReference type="GO" id="GO:0030866">
    <property type="term" value="P:cortical actin cytoskeleton organization"/>
    <property type="evidence" value="ECO:0007669"/>
    <property type="project" value="TreeGrafter"/>
</dbReference>
<evidence type="ECO:0000256" key="1">
    <source>
        <dbReference type="ARBA" id="ARBA00023449"/>
    </source>
</evidence>
<sequence length="1030" mass="117963">MYMMGNSDSRNLDHGHNRYDSRGAGLELQRKPSVPVPRLPMPDGQELERRFTKVLTSMDLPPDKAKVLKGYDDERKWDLICDQERVHAKDPPHVYLEKLKAYLDPKATRSSRVIEFYYTLLLTFTKRKMLGDSTSTQVLRDLEISLRTNHIEWVREFLNEQNKGLDVLVDYLSFSQVVMRREQLLNNEKTSSLDSGLSRSPRRYLKRSNTIGSPRSSKFINNKLNMGEARDDVHVCIMCLRAIMNHQYGFNLVIAHTDAINCIALSLNHRSLRTKALVLELLAAVCLVSGGHDIILSAFDNFKEVCGEQHRFETLMDYFKNYDEFHIDFMVACMQFINIVVHSVENMNFRVHLQYECTHIGLDEYLSKLRNTESDRLAVQVHAYLDNMIDVAQLLEDSETKTDALEKVAELEDDLSHVTERLAEVEEEAMTKTVELEKQLSEANQELEELRELVSKQELEMSMLRQTMMEKDEESRQRLSMLDAKLLELETLKSLPGGSSSEGSPVRTPALSPVAVPPPPPPPPPPPLPNAPGAPPPPPPPGSGIPPIDAMTIKKKIQTKYRLPVLNWTPLKPQQLKGTIFSDLDDEKLYTVIDFNEFEDIFRLGPAGALIGGGDGTPKLLKKNKKPETVSLLEANRLRNVAITRRKIELTNEDIVKAINGLDLKKLSLDVVDIMMTILPNETETKAYKNFEREKQSVATLSDEDKFMLQMVKVERLAQKLQIMSFIGNFSDNMHQLQPQVNAVIAASMSLKNSHKVRKIMEIILALGNYMNSNKRGAVYGFKLQSLDMLVDTKSGDKKTTLMHFLVMTVQDKFPDLLNFDSELRFLDKAAVVSMENINTDIHELERGMELTKRESIIRKESRDYPQILKDFLVNAEEKFKKLLGDVKTAQDSYKKVVEFYGENPRSISPAQFFSQIVRFVASFKQAVIDNERRRKLEHGLMEPDVQPVKKKDKKVTQEAMVNELKSRNREKKEQRRLLKQDDMYHGALEDILLDLKNEPYRRADALRRSQRRRAENLIQAQHSGPGDIF</sequence>
<dbReference type="SMART" id="SM01139">
    <property type="entry name" value="Drf_FH3"/>
    <property type="match status" value="1"/>
</dbReference>